<dbReference type="PANTHER" id="PTHR21531:SF0">
    <property type="entry name" value="PROTEIN LTV1 HOMOLOG"/>
    <property type="match status" value="1"/>
</dbReference>
<evidence type="ECO:0000313" key="4">
    <source>
        <dbReference type="Proteomes" id="UP001217918"/>
    </source>
</evidence>
<sequence length="426" mass="47327">MPRGKWIDKKTATHFTLVHRPQNDPLIHDESAPPMVLNPTQLPNASSSSSSSDKVKRLGDLASDLGSDAESIRANEGEAAEHGIFFDDTDYDYMQHMRDIGTGGTEAVFVEAAPLAKQGGKGKGKEKSPSLDEALRRLGLEHKSGEELLDRDMLPSTNLQRLTYQAQQDVPDVIAGFQPDMDPRLREVLEALEDEAFVDDDDDVFQELTKDLKEVSAYEFEDMYDDEDGWESDDTVKPAKEYQDDQIPVGDEVPHLVDTAADAEEGPSQDWMKDFQRFKKDQKVEKKTAAPVHSEIQSSVWTATTNGGRKKKRKGALTNPSAYSMSSSSLVRTEQMSILDARFEKIDEEYSADMDDMGSVSMASTASVVTGPTRADFEGMMDDFLGGYSSNGKKRSKQGKWKNGVEQLDEIRRELGPARLRPSVQS</sequence>
<dbReference type="InterPro" id="IPR007307">
    <property type="entry name" value="Ltv1"/>
</dbReference>
<evidence type="ECO:0008006" key="5">
    <source>
        <dbReference type="Google" id="ProtNLM"/>
    </source>
</evidence>
<dbReference type="PANTHER" id="PTHR21531">
    <property type="entry name" value="LOW-TEMPERATURE VIABILITY PROTEIN LTV1-RELATED"/>
    <property type="match status" value="1"/>
</dbReference>
<dbReference type="Proteomes" id="UP001217918">
    <property type="component" value="Unassembled WGS sequence"/>
</dbReference>
<keyword evidence="4" id="KW-1185">Reference proteome</keyword>
<evidence type="ECO:0000313" key="3">
    <source>
        <dbReference type="EMBL" id="KAK2073736.1"/>
    </source>
</evidence>
<dbReference type="GO" id="GO:0000056">
    <property type="term" value="P:ribosomal small subunit export from nucleus"/>
    <property type="evidence" value="ECO:0007669"/>
    <property type="project" value="TreeGrafter"/>
</dbReference>
<name>A0AAD9I9V3_9PEZI</name>
<dbReference type="AlphaFoldDB" id="A0AAD9I9V3"/>
<protein>
    <recommendedName>
        <fullName evidence="5">Low temperature viability protein</fullName>
    </recommendedName>
</protein>
<evidence type="ECO:0000256" key="1">
    <source>
        <dbReference type="ARBA" id="ARBA00009078"/>
    </source>
</evidence>
<dbReference type="EMBL" id="JAQQPM010000007">
    <property type="protein sequence ID" value="KAK2073736.1"/>
    <property type="molecule type" value="Genomic_DNA"/>
</dbReference>
<dbReference type="GO" id="GO:0005634">
    <property type="term" value="C:nucleus"/>
    <property type="evidence" value="ECO:0007669"/>
    <property type="project" value="TreeGrafter"/>
</dbReference>
<gene>
    <name evidence="3" type="ORF">P8C59_007988</name>
</gene>
<dbReference type="GO" id="GO:0042274">
    <property type="term" value="P:ribosomal small subunit biogenesis"/>
    <property type="evidence" value="ECO:0007669"/>
    <property type="project" value="InterPro"/>
</dbReference>
<accession>A0AAD9I9V3</accession>
<comment type="similarity">
    <text evidence="1">Belongs to the LTV1 family.</text>
</comment>
<proteinExistence type="inferred from homology"/>
<evidence type="ECO:0000256" key="2">
    <source>
        <dbReference type="SAM" id="MobiDB-lite"/>
    </source>
</evidence>
<dbReference type="GO" id="GO:0030688">
    <property type="term" value="C:preribosome, small subunit precursor"/>
    <property type="evidence" value="ECO:0007669"/>
    <property type="project" value="TreeGrafter"/>
</dbReference>
<comment type="caution">
    <text evidence="3">The sequence shown here is derived from an EMBL/GenBank/DDBJ whole genome shotgun (WGS) entry which is preliminary data.</text>
</comment>
<dbReference type="Pfam" id="PF04180">
    <property type="entry name" value="LTV"/>
    <property type="match status" value="1"/>
</dbReference>
<feature type="region of interest" description="Disordered" evidence="2">
    <location>
        <begin position="300"/>
        <end position="330"/>
    </location>
</feature>
<dbReference type="GO" id="GO:0005829">
    <property type="term" value="C:cytosol"/>
    <property type="evidence" value="ECO:0007669"/>
    <property type="project" value="TreeGrafter"/>
</dbReference>
<feature type="region of interest" description="Disordered" evidence="2">
    <location>
        <begin position="17"/>
        <end position="62"/>
    </location>
</feature>
<reference evidence="3" key="1">
    <citation type="journal article" date="2023" name="Mol. Plant Microbe Interact.">
        <title>Elucidating the Obligate Nature and Biological Capacity of an Invasive Fungal Corn Pathogen.</title>
        <authorList>
            <person name="MacCready J.S."/>
            <person name="Roggenkamp E.M."/>
            <person name="Gdanetz K."/>
            <person name="Chilvers M.I."/>
        </authorList>
    </citation>
    <scope>NUCLEOTIDE SEQUENCE</scope>
    <source>
        <strain evidence="3">PM02</strain>
    </source>
</reference>
<feature type="compositionally biased region" description="Polar residues" evidence="2">
    <location>
        <begin position="318"/>
        <end position="330"/>
    </location>
</feature>
<organism evidence="3 4">
    <name type="scientific">Phyllachora maydis</name>
    <dbReference type="NCBI Taxonomy" id="1825666"/>
    <lineage>
        <taxon>Eukaryota</taxon>
        <taxon>Fungi</taxon>
        <taxon>Dikarya</taxon>
        <taxon>Ascomycota</taxon>
        <taxon>Pezizomycotina</taxon>
        <taxon>Sordariomycetes</taxon>
        <taxon>Sordariomycetidae</taxon>
        <taxon>Phyllachorales</taxon>
        <taxon>Phyllachoraceae</taxon>
        <taxon>Phyllachora</taxon>
    </lineage>
</organism>